<keyword evidence="3" id="KW-1185">Reference proteome</keyword>
<evidence type="ECO:0000313" key="2">
    <source>
        <dbReference type="EMBL" id="KAK9964095.1"/>
    </source>
</evidence>
<dbReference type="AlphaFoldDB" id="A0AAW1ZRY8"/>
<accession>A0AAW1ZRY8</accession>
<evidence type="ECO:0000256" key="1">
    <source>
        <dbReference type="SAM" id="MobiDB-lite"/>
    </source>
</evidence>
<dbReference type="Proteomes" id="UP001479290">
    <property type="component" value="Unassembled WGS sequence"/>
</dbReference>
<dbReference type="Gene3D" id="1.10.287.3160">
    <property type="match status" value="1"/>
</dbReference>
<protein>
    <submittedName>
        <fullName evidence="2">Uncharacterized protein</fullName>
    </submittedName>
</protein>
<sequence>MHRIRTANRVCVKQLLVCVRHCAQCLYTLTTSEDSGGRKSLASLFWGLWAEKFGNLCSINTAAMLPPHSLFCLLEEQSCSEFRREKLIGTSSLGWDDKACSSPTLIASETWDEGEDPPRRDPEDLSDCELDEDMSQASDPAPLDPSDRAVISRAAEKAQVPFSAAPVTSVFDRCSQCRKSEGLPILPDFVTELQSSWKAPSTTALPKTQLANVSGAEGCGLATVPLVGPTFAMLAGATARPGRDATHPNKRCRVVDVQLCKAYQASALAARLSGTSSLLFVYLEGLLQDLGAAGPSDEISEMLKVVDMLIRGASADAGVLGQSMASMVQTRHQVWLSQTNFSDQDYAVVAAPVVPREVFGLPSEAALEQSRKAKELTCNATNATLKTSFLLAIASARRK</sequence>
<organism evidence="2 3">
    <name type="scientific">Culter alburnus</name>
    <name type="common">Topmouth culter</name>
    <dbReference type="NCBI Taxonomy" id="194366"/>
    <lineage>
        <taxon>Eukaryota</taxon>
        <taxon>Metazoa</taxon>
        <taxon>Chordata</taxon>
        <taxon>Craniata</taxon>
        <taxon>Vertebrata</taxon>
        <taxon>Euteleostomi</taxon>
        <taxon>Actinopterygii</taxon>
        <taxon>Neopterygii</taxon>
        <taxon>Teleostei</taxon>
        <taxon>Ostariophysi</taxon>
        <taxon>Cypriniformes</taxon>
        <taxon>Xenocyprididae</taxon>
        <taxon>Xenocypridinae</taxon>
        <taxon>Culter</taxon>
    </lineage>
</organism>
<gene>
    <name evidence="2" type="ORF">ABG768_005294</name>
</gene>
<evidence type="ECO:0000313" key="3">
    <source>
        <dbReference type="Proteomes" id="UP001479290"/>
    </source>
</evidence>
<dbReference type="EMBL" id="JAWDJR010000013">
    <property type="protein sequence ID" value="KAK9964095.1"/>
    <property type="molecule type" value="Genomic_DNA"/>
</dbReference>
<feature type="region of interest" description="Disordered" evidence="1">
    <location>
        <begin position="107"/>
        <end position="145"/>
    </location>
</feature>
<comment type="caution">
    <text evidence="2">The sequence shown here is derived from an EMBL/GenBank/DDBJ whole genome shotgun (WGS) entry which is preliminary data.</text>
</comment>
<reference evidence="2 3" key="1">
    <citation type="submission" date="2024-05" db="EMBL/GenBank/DDBJ databases">
        <title>A high-quality chromosomal-level genome assembly of Topmouth culter (Culter alburnus).</title>
        <authorList>
            <person name="Zhao H."/>
        </authorList>
    </citation>
    <scope>NUCLEOTIDE SEQUENCE [LARGE SCALE GENOMIC DNA]</scope>
    <source>
        <strain evidence="2">CATC2023</strain>
        <tissue evidence="2">Muscle</tissue>
    </source>
</reference>
<feature type="compositionally biased region" description="Acidic residues" evidence="1">
    <location>
        <begin position="124"/>
        <end position="134"/>
    </location>
</feature>
<name>A0AAW1ZRY8_CULAL</name>
<proteinExistence type="predicted"/>